<reference evidence="2" key="1">
    <citation type="journal article" date="2021" name="Proc. Natl. Acad. Sci. U.S.A.">
        <title>A Catalog of Tens of Thousands of Viruses from Human Metagenomes Reveals Hidden Associations with Chronic Diseases.</title>
        <authorList>
            <person name="Tisza M.J."/>
            <person name="Buck C.B."/>
        </authorList>
    </citation>
    <scope>NUCLEOTIDE SEQUENCE</scope>
    <source>
        <strain evidence="2">Ctio73</strain>
    </source>
</reference>
<feature type="region of interest" description="Disordered" evidence="1">
    <location>
        <begin position="1"/>
        <end position="32"/>
    </location>
</feature>
<accession>A0A8S5MX63</accession>
<dbReference type="EMBL" id="BK015009">
    <property type="protein sequence ID" value="DAD86913.1"/>
    <property type="molecule type" value="Genomic_DNA"/>
</dbReference>
<feature type="compositionally biased region" description="Basic and acidic residues" evidence="1">
    <location>
        <begin position="19"/>
        <end position="32"/>
    </location>
</feature>
<evidence type="ECO:0000256" key="1">
    <source>
        <dbReference type="SAM" id="MobiDB-lite"/>
    </source>
</evidence>
<protein>
    <submittedName>
        <fullName evidence="2">Uncharacterized protein</fullName>
    </submittedName>
</protein>
<organism evidence="2">
    <name type="scientific">Siphoviridae sp. ctio73</name>
    <dbReference type="NCBI Taxonomy" id="2826435"/>
    <lineage>
        <taxon>Viruses</taxon>
        <taxon>Duplodnaviria</taxon>
        <taxon>Heunggongvirae</taxon>
        <taxon>Uroviricota</taxon>
        <taxon>Caudoviricetes</taxon>
    </lineage>
</organism>
<sequence length="32" mass="3802">MASTRPWGHSYTNRTAQPAREKRENEPRHLSH</sequence>
<proteinExistence type="predicted"/>
<name>A0A8S5MX63_9CAUD</name>
<evidence type="ECO:0000313" key="2">
    <source>
        <dbReference type="EMBL" id="DAD86913.1"/>
    </source>
</evidence>